<keyword evidence="2" id="KW-0812">Transmembrane</keyword>
<dbReference type="RefSeq" id="WP_132874612.1">
    <property type="nucleotide sequence ID" value="NZ_SMGG01000007.1"/>
</dbReference>
<keyword evidence="4" id="KW-1185">Reference proteome</keyword>
<proteinExistence type="predicted"/>
<dbReference type="InterPro" id="IPR005498">
    <property type="entry name" value="T4SS_VirB10/TraB/TrbI"/>
</dbReference>
<dbReference type="Proteomes" id="UP000294614">
    <property type="component" value="Unassembled WGS sequence"/>
</dbReference>
<dbReference type="OrthoDB" id="15544at2"/>
<dbReference type="Pfam" id="PF03743">
    <property type="entry name" value="TrbI"/>
    <property type="match status" value="1"/>
</dbReference>
<evidence type="ECO:0000313" key="3">
    <source>
        <dbReference type="EMBL" id="TCK58443.1"/>
    </source>
</evidence>
<evidence type="ECO:0000256" key="2">
    <source>
        <dbReference type="SAM" id="Phobius"/>
    </source>
</evidence>
<comment type="caution">
    <text evidence="3">The sequence shown here is derived from an EMBL/GenBank/DDBJ whole genome shotgun (WGS) entry which is preliminary data.</text>
</comment>
<accession>A0A4R1K408</accession>
<dbReference type="CDD" id="cd16430">
    <property type="entry name" value="TraB"/>
    <property type="match status" value="1"/>
</dbReference>
<dbReference type="AlphaFoldDB" id="A0A4R1K408"/>
<sequence length="404" mass="44590">MKQKTLKERFNALSPKTKKQLVVVASMLLFAVIFLLLYRAANVGKTKNENAQQQTVQTTDFTENDKNTSLKVGFDKKLDAMMKRIDDLESGKTQQSEQSQQEEQQKTAAEDAAKYNRPMLFNVLKDVPIPDEIKDAYPQSKYQENNQYQSQAPAKPTEKVVSKIGFMSIADKTNSSSDEPKDIKKKKQNWIPSNSIFKATLVTGVYAPTLAKGKQSPYPVVLRLKDLSFFPNEFRKDLSGCFIGGEAYGNLSDERVNVRLNNISCLSENNISVIDVPVSGFVQGEDGIIGLAGRVVSKQGQIMAAAFVASFLQGMGEAFSLANQTSTISGMTGTTTTAISGDDIIKYGAGSGFSESFKMLSKYYTDILNDTSPVIEVLGGREVEVIINKGVDINPEEWEWTDIK</sequence>
<name>A0A4R1K408_9BACT</name>
<feature type="region of interest" description="Disordered" evidence="1">
    <location>
        <begin position="88"/>
        <end position="112"/>
    </location>
</feature>
<reference evidence="3 4" key="1">
    <citation type="submission" date="2019-03" db="EMBL/GenBank/DDBJ databases">
        <title>Genomic Encyclopedia of Type Strains, Phase IV (KMG-IV): sequencing the most valuable type-strain genomes for metagenomic binning, comparative biology and taxonomic classification.</title>
        <authorList>
            <person name="Goeker M."/>
        </authorList>
    </citation>
    <scope>NUCLEOTIDE SEQUENCE [LARGE SCALE GENOMIC DNA]</scope>
    <source>
        <strain evidence="3 4">DSM 24984</strain>
    </source>
</reference>
<evidence type="ECO:0000256" key="1">
    <source>
        <dbReference type="SAM" id="MobiDB-lite"/>
    </source>
</evidence>
<protein>
    <submittedName>
        <fullName evidence="3">Conjugal transfer pilus assembly protein TraB</fullName>
    </submittedName>
</protein>
<gene>
    <name evidence="3" type="ORF">C8D98_2645</name>
</gene>
<evidence type="ECO:0000313" key="4">
    <source>
        <dbReference type="Proteomes" id="UP000294614"/>
    </source>
</evidence>
<keyword evidence="2" id="KW-0472">Membrane</keyword>
<feature type="compositionally biased region" description="Basic and acidic residues" evidence="1">
    <location>
        <begin position="103"/>
        <end position="112"/>
    </location>
</feature>
<organism evidence="3 4">
    <name type="scientific">Seleniivibrio woodruffii</name>
    <dbReference type="NCBI Taxonomy" id="1078050"/>
    <lineage>
        <taxon>Bacteria</taxon>
        <taxon>Pseudomonadati</taxon>
        <taxon>Deferribacterota</taxon>
        <taxon>Deferribacteres</taxon>
        <taxon>Deferribacterales</taxon>
        <taxon>Geovibrionaceae</taxon>
        <taxon>Seleniivibrio</taxon>
    </lineage>
</organism>
<keyword evidence="2" id="KW-1133">Transmembrane helix</keyword>
<feature type="transmembrane region" description="Helical" evidence="2">
    <location>
        <begin position="21"/>
        <end position="41"/>
    </location>
</feature>
<dbReference type="EMBL" id="SMGG01000007">
    <property type="protein sequence ID" value="TCK58443.1"/>
    <property type="molecule type" value="Genomic_DNA"/>
</dbReference>